<keyword evidence="4 14" id="KW-0240">DNA-directed RNA polymerase</keyword>
<organism evidence="16 17">
    <name type="scientific">Apatococcus fuscideae</name>
    <dbReference type="NCBI Taxonomy" id="2026836"/>
    <lineage>
        <taxon>Eukaryota</taxon>
        <taxon>Viridiplantae</taxon>
        <taxon>Chlorophyta</taxon>
        <taxon>core chlorophytes</taxon>
        <taxon>Trebouxiophyceae</taxon>
        <taxon>Chlorellales</taxon>
        <taxon>Chlorellaceae</taxon>
        <taxon>Apatococcus</taxon>
    </lineage>
</organism>
<keyword evidence="9" id="KW-0460">Magnesium</keyword>
<evidence type="ECO:0000256" key="2">
    <source>
        <dbReference type="ARBA" id="ARBA00007207"/>
    </source>
</evidence>
<dbReference type="Gene3D" id="1.10.274.100">
    <property type="entry name" value="RNA polymerase Rpb1, domain 3"/>
    <property type="match status" value="1"/>
</dbReference>
<dbReference type="PANTHER" id="PTHR48446">
    <property type="entry name" value="DNA-DIRECTED RNA POLYMERASE SUBUNIT BETA' N-TERMINAL SECTION"/>
    <property type="match status" value="1"/>
</dbReference>
<keyword evidence="6 14" id="KW-0548">Nucleotidyltransferase</keyword>
<dbReference type="Gene3D" id="4.10.860.120">
    <property type="entry name" value="RNA polymerase II, clamp domain"/>
    <property type="match status" value="1"/>
</dbReference>
<dbReference type="InterPro" id="IPR015700">
    <property type="entry name" value="RPC1"/>
</dbReference>
<dbReference type="InterPro" id="IPR007083">
    <property type="entry name" value="RNA_pol_Rpb1_4"/>
</dbReference>
<keyword evidence="5 14" id="KW-0808">Transferase</keyword>
<evidence type="ECO:0000256" key="4">
    <source>
        <dbReference type="ARBA" id="ARBA00022478"/>
    </source>
</evidence>
<sequence length="1399" mass="154651">MAQPNQEESVALVLTKQIYEPPEVPKRIRQITFDVMPPGEMVQVSEMHVSQPKLYKMPDRKPNPDGPLDLRMGVSNKQALCTTCGHKLQNCTGHFGHVKLQLPVFHIGYHRNTIQILQCICKSCSRVLAPDDEQQAILRRLRRPRTERFQRVALFKKLLDRCKKVKICPHCGEVNGTVKKATGVLKIIHERYTKNVDELNAYKEEFRDAAGYNDQIAPLLNKIGDNLNPLQTLSLFKAIRNEDCELLDLHGRPENLLMTQIPVPPVCIRPSVEMDTGAGSNEDDITMKLVQIIDANNVIRKALEDGLPVPNLMENWDFLQNQCAMFINSDMPGVRRDPNEISKPLRGFVQRLKGKQGRFRGNLSGKRVDFSGRTVISPDPNLSVEEVCIPRLVAMNLTYSERVTEHNIDALRTCVLNGMTTWPGANFVIFPSGKGRWFLKFGDRRSAASELRVGDVVERHLKDGDIVLFNRQPSLHRMSIMAHEVRVQPWRTFRFNESVCSPYNADFDGDEMNLHVPQTEEARAEAIHLMGVTNNLCTPKNGEILIAATQDFLTSAFILTSKDKTYTRAQFSQICTYMGDAKDHIDLPTPAFLKPLELWTGKQLFSILLRPNAQTRIFVNLETKEKNYCGKTQHMCPRDGWVCFHNSELVSGRLGKATLGGGNKAGLFQVLNADYSPKAAAQCMNRLAKLSARFIGERGFSIGIDDVTPAPVLAADKIKMINKGYATAEDFIHQFEQGTLELQPGCNMEQSLEALVTGVLNDIRQKAGNLCMETLHWHNSPLIMSQCGSKGSPINIAQMVACVGQQSVGGKRAPNGFKDRSLPHFPRGDKTPAGKGFVGNSFYSGLTPLEFFFHTMGGREGLVDTAVKTAETGYMSRRLMKSLEDFHLHYDSTVRNAANGIVQLKYGDDGLDPVMMEGKDGEPIDLARALSVVTACTAPGVGAEGLVPHPRRLEELMEEQLQAAGFGRESTFASEAFCASLRKFLLGQAATLQQKRMRMGLPEKQAGDGLVELAAGKTSGLTPHRLKAFLALCRRRYELKEAEPGATVGAVGSQSIGEPGTQMTLKTFHFAGVASMNVTLGVPRLKEIINAAKNISTPIMTVKLAGDGSQGAGRLVKARLERTQLGQVCKHIKAMLLPGHAHIVVRLDMRRISKLSLDVTAMTVKLAIMEHPKLKIKDANAVRVMNHDLLEVDPPVARENRKQLLYALAALLQELPKVTVQGLATVQRAVVKADSDTPGRWELGVEGTNLRAVMAMLGVDGERSATNNVAEIEKFLGIEAARKVIIQEIVRVMSAYGIQIDHRHTMLLADCMTFKGEVLGITRFGIAKMKDSVLMLASFEKTTDHLFDAALHGRTDEITGVSESIIMGAPMPTGTGIFKILQDTELQAPTARQAPFLGP</sequence>
<evidence type="ECO:0000256" key="13">
    <source>
        <dbReference type="ARBA" id="ARBA00058108"/>
    </source>
</evidence>
<gene>
    <name evidence="16" type="ORF">WJX84_006981</name>
</gene>
<dbReference type="SMART" id="SM00663">
    <property type="entry name" value="RPOLA_N"/>
    <property type="match status" value="1"/>
</dbReference>
<dbReference type="Pfam" id="PF04983">
    <property type="entry name" value="RNA_pol_Rpb1_3"/>
    <property type="match status" value="1"/>
</dbReference>
<evidence type="ECO:0000256" key="5">
    <source>
        <dbReference type="ARBA" id="ARBA00022679"/>
    </source>
</evidence>
<evidence type="ECO:0000256" key="14">
    <source>
        <dbReference type="RuleBase" id="RU004279"/>
    </source>
</evidence>
<dbReference type="InterPro" id="IPR038120">
    <property type="entry name" value="Rpb1_funnel_sf"/>
</dbReference>
<dbReference type="EMBL" id="JALJOV010001142">
    <property type="protein sequence ID" value="KAK9853399.1"/>
    <property type="molecule type" value="Genomic_DNA"/>
</dbReference>
<dbReference type="GO" id="GO:0005634">
    <property type="term" value="C:nucleus"/>
    <property type="evidence" value="ECO:0007669"/>
    <property type="project" value="UniProtKB-SubCell"/>
</dbReference>
<evidence type="ECO:0000256" key="6">
    <source>
        <dbReference type="ARBA" id="ARBA00022695"/>
    </source>
</evidence>
<feature type="domain" description="RNA polymerase N-terminal" evidence="15">
    <location>
        <begin position="254"/>
        <end position="560"/>
    </location>
</feature>
<dbReference type="InterPro" id="IPR007066">
    <property type="entry name" value="RNA_pol_Rpb1_3"/>
</dbReference>
<dbReference type="CDD" id="cd02583">
    <property type="entry name" value="RNAP_III_RPC1_N"/>
    <property type="match status" value="1"/>
</dbReference>
<evidence type="ECO:0000256" key="9">
    <source>
        <dbReference type="ARBA" id="ARBA00022842"/>
    </source>
</evidence>
<dbReference type="InterPro" id="IPR035698">
    <property type="entry name" value="RNAP_III_Rpc1_C"/>
</dbReference>
<dbReference type="Gene3D" id="1.10.132.30">
    <property type="match status" value="1"/>
</dbReference>
<keyword evidence="7" id="KW-0479">Metal-binding</keyword>
<dbReference type="Gene3D" id="3.30.1490.180">
    <property type="entry name" value="RNA polymerase ii"/>
    <property type="match status" value="1"/>
</dbReference>
<comment type="subcellular location">
    <subcellularLocation>
        <location evidence="1">Nucleus</location>
    </subcellularLocation>
</comment>
<dbReference type="Pfam" id="PF04998">
    <property type="entry name" value="RNA_pol_Rpb1_5"/>
    <property type="match status" value="1"/>
</dbReference>
<dbReference type="GO" id="GO:0006351">
    <property type="term" value="P:DNA-templated transcription"/>
    <property type="evidence" value="ECO:0007669"/>
    <property type="project" value="InterPro"/>
</dbReference>
<dbReference type="NCBIfam" id="NF006336">
    <property type="entry name" value="PRK08566.1"/>
    <property type="match status" value="1"/>
</dbReference>
<dbReference type="InterPro" id="IPR000722">
    <property type="entry name" value="RNA_pol_asu"/>
</dbReference>
<evidence type="ECO:0000256" key="11">
    <source>
        <dbReference type="ARBA" id="ARBA00023242"/>
    </source>
</evidence>
<dbReference type="GO" id="GO:0000428">
    <property type="term" value="C:DNA-directed RNA polymerase complex"/>
    <property type="evidence" value="ECO:0007669"/>
    <property type="project" value="UniProtKB-KW"/>
</dbReference>
<dbReference type="Gene3D" id="2.40.40.20">
    <property type="match status" value="1"/>
</dbReference>
<evidence type="ECO:0000256" key="8">
    <source>
        <dbReference type="ARBA" id="ARBA00022833"/>
    </source>
</evidence>
<dbReference type="Gene3D" id="6.20.50.80">
    <property type="match status" value="1"/>
</dbReference>
<dbReference type="InterPro" id="IPR006592">
    <property type="entry name" value="RNA_pol_N"/>
</dbReference>
<evidence type="ECO:0000256" key="12">
    <source>
        <dbReference type="ARBA" id="ARBA00048552"/>
    </source>
</evidence>
<dbReference type="EC" id="2.7.7.6" evidence="14"/>
<dbReference type="Gene3D" id="1.10.150.390">
    <property type="match status" value="1"/>
</dbReference>
<name>A0AAW1SS84_9CHLO</name>
<evidence type="ECO:0000313" key="16">
    <source>
        <dbReference type="EMBL" id="KAK9853399.1"/>
    </source>
</evidence>
<comment type="caution">
    <text evidence="16">The sequence shown here is derived from an EMBL/GenBank/DDBJ whole genome shotgun (WGS) entry which is preliminary data.</text>
</comment>
<comment type="similarity">
    <text evidence="2">Belongs to the RNA polymerase beta' chain family. RpoC1 subfamily.</text>
</comment>
<dbReference type="FunFam" id="4.10.860.120:FF:000004">
    <property type="entry name" value="DNA-directed RNA polymerase subunit"/>
    <property type="match status" value="1"/>
</dbReference>
<dbReference type="Proteomes" id="UP001485043">
    <property type="component" value="Unassembled WGS sequence"/>
</dbReference>
<dbReference type="CDD" id="cd02736">
    <property type="entry name" value="RNAP_III_Rpc1_C"/>
    <property type="match status" value="1"/>
</dbReference>
<reference evidence="16 17" key="1">
    <citation type="journal article" date="2024" name="Nat. Commun.">
        <title>Phylogenomics reveals the evolutionary origins of lichenization in chlorophyte algae.</title>
        <authorList>
            <person name="Puginier C."/>
            <person name="Libourel C."/>
            <person name="Otte J."/>
            <person name="Skaloud P."/>
            <person name="Haon M."/>
            <person name="Grisel S."/>
            <person name="Petersen M."/>
            <person name="Berrin J.G."/>
            <person name="Delaux P.M."/>
            <person name="Dal Grande F."/>
            <person name="Keller J."/>
        </authorList>
    </citation>
    <scope>NUCLEOTIDE SEQUENCE [LARGE SCALE GENOMIC DNA]</scope>
    <source>
        <strain evidence="16 17">SAG 2523</strain>
    </source>
</reference>
<dbReference type="FunFam" id="1.10.132.30:FF:000001">
    <property type="entry name" value="DNA-directed RNA polymerase subunit"/>
    <property type="match status" value="1"/>
</dbReference>
<evidence type="ECO:0000259" key="15">
    <source>
        <dbReference type="SMART" id="SM00663"/>
    </source>
</evidence>
<dbReference type="Pfam" id="PF00623">
    <property type="entry name" value="RNA_pol_Rpb1_2"/>
    <property type="match status" value="1"/>
</dbReference>
<dbReference type="InterPro" id="IPR035697">
    <property type="entry name" value="RNAP_III_RPC1_N"/>
</dbReference>
<dbReference type="FunFam" id="2.40.40.20:FF:000019">
    <property type="entry name" value="DNA-directed RNA polymerase II subunit RPB1"/>
    <property type="match status" value="1"/>
</dbReference>
<evidence type="ECO:0000256" key="1">
    <source>
        <dbReference type="ARBA" id="ARBA00004123"/>
    </source>
</evidence>
<keyword evidence="11" id="KW-0539">Nucleus</keyword>
<dbReference type="InterPro" id="IPR007081">
    <property type="entry name" value="RNA_pol_Rpb1_5"/>
</dbReference>
<proteinExistence type="inferred from homology"/>
<dbReference type="PANTHER" id="PTHR48446:SF1">
    <property type="entry name" value="DNA-DIRECTED RNA POLYMERASE SUBUNIT BETA' N-TERMINAL SECTION"/>
    <property type="match status" value="1"/>
</dbReference>
<accession>A0AAW1SS84</accession>
<comment type="function">
    <text evidence="13">DNA-dependent RNA polymerase catalyzes the transcription of DNA into RNA using the four ribonucleoside triphosphates as substrates. Largest and catalytic core component of RNA polymerase III which synthesizes small RNAs, such as 5S rRNA and tRNAs. Forms the polymerase active center together with the second largest subunit. A single-stranded DNA template strand of the promoter is positioned within the central active site cleft of Pol III. A bridging helix emanates from RPC1 and crosses the cleft near the catalytic site and is thought to promote translocation of Pol III by acting as a ratchet that moves the RNA-DNA hybrid through the active site by switching from straight to bent conformations at each step of nucleotide addition.</text>
</comment>
<evidence type="ECO:0000256" key="10">
    <source>
        <dbReference type="ARBA" id="ARBA00023163"/>
    </source>
</evidence>
<comment type="subunit">
    <text evidence="3">Component of the RNA polymerase III (Pol III) complex consisting of 17 subunits.</text>
</comment>
<dbReference type="FunFam" id="1.10.274.100:FF:000008">
    <property type="entry name" value="DNA-directed RNA polymerase subunit"/>
    <property type="match status" value="1"/>
</dbReference>
<dbReference type="GO" id="GO:0003899">
    <property type="term" value="F:DNA-directed RNA polymerase activity"/>
    <property type="evidence" value="ECO:0007669"/>
    <property type="project" value="UniProtKB-EC"/>
</dbReference>
<keyword evidence="10 14" id="KW-0804">Transcription</keyword>
<evidence type="ECO:0000256" key="7">
    <source>
        <dbReference type="ARBA" id="ARBA00022723"/>
    </source>
</evidence>
<comment type="catalytic activity">
    <reaction evidence="12 14">
        <text>RNA(n) + a ribonucleoside 5'-triphosphate = RNA(n+1) + diphosphate</text>
        <dbReference type="Rhea" id="RHEA:21248"/>
        <dbReference type="Rhea" id="RHEA-COMP:14527"/>
        <dbReference type="Rhea" id="RHEA-COMP:17342"/>
        <dbReference type="ChEBI" id="CHEBI:33019"/>
        <dbReference type="ChEBI" id="CHEBI:61557"/>
        <dbReference type="ChEBI" id="CHEBI:140395"/>
        <dbReference type="EC" id="2.7.7.6"/>
    </reaction>
</comment>
<dbReference type="InterPro" id="IPR044893">
    <property type="entry name" value="RNA_pol_Rpb1_clamp_domain"/>
</dbReference>
<dbReference type="Pfam" id="PF04997">
    <property type="entry name" value="RNA_pol_Rpb1_1"/>
    <property type="match status" value="1"/>
</dbReference>
<protein>
    <recommendedName>
        <fullName evidence="14">DNA-directed RNA polymerase subunit</fullName>
        <ecNumber evidence="14">2.7.7.6</ecNumber>
    </recommendedName>
</protein>
<keyword evidence="17" id="KW-1185">Reference proteome</keyword>
<evidence type="ECO:0000256" key="3">
    <source>
        <dbReference type="ARBA" id="ARBA00011206"/>
    </source>
</evidence>
<keyword evidence="8" id="KW-0862">Zinc</keyword>
<dbReference type="SUPFAM" id="SSF64484">
    <property type="entry name" value="beta and beta-prime subunits of DNA dependent RNA-polymerase"/>
    <property type="match status" value="1"/>
</dbReference>
<dbReference type="InterPro" id="IPR007080">
    <property type="entry name" value="RNA_pol_Rpb1_1"/>
</dbReference>
<dbReference type="Pfam" id="PF05000">
    <property type="entry name" value="RNA_pol_Rpb1_4"/>
    <property type="match status" value="1"/>
</dbReference>
<dbReference type="GO" id="GO:0003677">
    <property type="term" value="F:DNA binding"/>
    <property type="evidence" value="ECO:0007669"/>
    <property type="project" value="InterPro"/>
</dbReference>
<dbReference type="InterPro" id="IPR042102">
    <property type="entry name" value="RNA_pol_Rpb1_3_sf"/>
</dbReference>
<evidence type="ECO:0000313" key="17">
    <source>
        <dbReference type="Proteomes" id="UP001485043"/>
    </source>
</evidence>
<dbReference type="Gene3D" id="6.10.250.2940">
    <property type="match status" value="1"/>
</dbReference>
<dbReference type="FunFam" id="1.10.150.390:FF:000004">
    <property type="entry name" value="DNA-directed RNA polymerase subunit"/>
    <property type="match status" value="1"/>
</dbReference>
<dbReference type="GO" id="GO:0046872">
    <property type="term" value="F:metal ion binding"/>
    <property type="evidence" value="ECO:0007669"/>
    <property type="project" value="UniProtKB-KW"/>
</dbReference>